<feature type="transmembrane region" description="Helical" evidence="8">
    <location>
        <begin position="36"/>
        <end position="57"/>
    </location>
</feature>
<keyword evidence="5 8" id="KW-0812">Transmembrane</keyword>
<evidence type="ECO:0000256" key="7">
    <source>
        <dbReference type="ARBA" id="ARBA00023136"/>
    </source>
</evidence>
<dbReference type="Proteomes" id="UP001232343">
    <property type="component" value="Unassembled WGS sequence"/>
</dbReference>
<feature type="transmembrane region" description="Helical" evidence="8">
    <location>
        <begin position="218"/>
        <end position="242"/>
    </location>
</feature>
<gene>
    <name evidence="9" type="ORF">J2S14_004163</name>
</gene>
<keyword evidence="4" id="KW-0309">Germination</keyword>
<dbReference type="EMBL" id="JAUSUO010000015">
    <property type="protein sequence ID" value="MDQ0345307.1"/>
    <property type="molecule type" value="Genomic_DNA"/>
</dbReference>
<feature type="transmembrane region" description="Helical" evidence="8">
    <location>
        <begin position="115"/>
        <end position="131"/>
    </location>
</feature>
<evidence type="ECO:0000256" key="5">
    <source>
        <dbReference type="ARBA" id="ARBA00022692"/>
    </source>
</evidence>
<evidence type="ECO:0000256" key="2">
    <source>
        <dbReference type="ARBA" id="ARBA00007998"/>
    </source>
</evidence>
<reference evidence="9 10" key="1">
    <citation type="submission" date="2023-07" db="EMBL/GenBank/DDBJ databases">
        <title>Genomic Encyclopedia of Type Strains, Phase IV (KMG-IV): sequencing the most valuable type-strain genomes for metagenomic binning, comparative biology and taxonomic classification.</title>
        <authorList>
            <person name="Goeker M."/>
        </authorList>
    </citation>
    <scope>NUCLEOTIDE SEQUENCE [LARGE SCALE GENOMIC DNA]</scope>
    <source>
        <strain evidence="9 10">DSM 27848</strain>
    </source>
</reference>
<feature type="transmembrane region" description="Helical" evidence="8">
    <location>
        <begin position="337"/>
        <end position="357"/>
    </location>
</feature>
<feature type="transmembrane region" description="Helical" evidence="8">
    <location>
        <begin position="268"/>
        <end position="293"/>
    </location>
</feature>
<comment type="subcellular location">
    <subcellularLocation>
        <location evidence="1">Membrane</location>
        <topology evidence="1">Multi-pass membrane protein</topology>
    </subcellularLocation>
</comment>
<keyword evidence="7 8" id="KW-0472">Membrane</keyword>
<protein>
    <submittedName>
        <fullName evidence="9">Spore germination protein KB</fullName>
    </submittedName>
</protein>
<keyword evidence="3" id="KW-0813">Transport</keyword>
<dbReference type="Pfam" id="PF03845">
    <property type="entry name" value="Spore_permease"/>
    <property type="match status" value="1"/>
</dbReference>
<comment type="similarity">
    <text evidence="2">Belongs to the amino acid-polyamine-organocation (APC) superfamily. Spore germination protein (SGP) (TC 2.A.3.9) family.</text>
</comment>
<dbReference type="PANTHER" id="PTHR34975:SF2">
    <property type="entry name" value="SPORE GERMINATION PROTEIN A2"/>
    <property type="match status" value="1"/>
</dbReference>
<evidence type="ECO:0000313" key="10">
    <source>
        <dbReference type="Proteomes" id="UP001232343"/>
    </source>
</evidence>
<feature type="transmembrane region" description="Helical" evidence="8">
    <location>
        <begin position="77"/>
        <end position="95"/>
    </location>
</feature>
<comment type="caution">
    <text evidence="9">The sequence shown here is derived from an EMBL/GenBank/DDBJ whole genome shotgun (WGS) entry which is preliminary data.</text>
</comment>
<dbReference type="PANTHER" id="PTHR34975">
    <property type="entry name" value="SPORE GERMINATION PROTEIN A2"/>
    <property type="match status" value="1"/>
</dbReference>
<keyword evidence="6 8" id="KW-1133">Transmembrane helix</keyword>
<evidence type="ECO:0000256" key="8">
    <source>
        <dbReference type="SAM" id="Phobius"/>
    </source>
</evidence>
<feature type="transmembrane region" description="Helical" evidence="8">
    <location>
        <begin position="185"/>
        <end position="206"/>
    </location>
</feature>
<evidence type="ECO:0000256" key="1">
    <source>
        <dbReference type="ARBA" id="ARBA00004141"/>
    </source>
</evidence>
<evidence type="ECO:0000313" key="9">
    <source>
        <dbReference type="EMBL" id="MDQ0345307.1"/>
    </source>
</evidence>
<feature type="transmembrane region" description="Helical" evidence="8">
    <location>
        <begin position="143"/>
        <end position="165"/>
    </location>
</feature>
<dbReference type="NCBIfam" id="TIGR00912">
    <property type="entry name" value="2A0309"/>
    <property type="match status" value="1"/>
</dbReference>
<dbReference type="RefSeq" id="WP_244683544.1">
    <property type="nucleotide sequence ID" value="NZ_JALIRM010000019.1"/>
</dbReference>
<evidence type="ECO:0000256" key="3">
    <source>
        <dbReference type="ARBA" id="ARBA00022448"/>
    </source>
</evidence>
<accession>A0ABU0DA61</accession>
<feature type="transmembrane region" description="Helical" evidence="8">
    <location>
        <begin position="305"/>
        <end position="325"/>
    </location>
</feature>
<dbReference type="InterPro" id="IPR004761">
    <property type="entry name" value="Spore_GerAB"/>
</dbReference>
<feature type="transmembrane region" description="Helical" evidence="8">
    <location>
        <begin position="12"/>
        <end position="30"/>
    </location>
</feature>
<evidence type="ECO:0000256" key="6">
    <source>
        <dbReference type="ARBA" id="ARBA00022989"/>
    </source>
</evidence>
<sequence>MEKAKISSLQLFILILLFELGSALLVPLAIDAKQDAWLSILIAMINGFFVFLIFYQLYKYYPDILPTTYLQKIIGKFLGRIIAFTYIVYLLYLAARVLRDFGEMLAAVGYRETPLSINNLLLILIVSYSVRKGIEVLARTGELFSIFIYFLAIMGFALIAFSSLIDLNKLRPILEHGLMPVLKVAFTQVIFFPFGEIFVFSMLFPYINNPKKVKLTVFLALGLSGINLAIVTAVNVSVLGAATVSRSLFPLLTTIQAIELGFLERLDIFFMLALIILGFFKISIYVYVALIGTADLFNIKQPSKLAFPFGFVAWFFSLAVASNVTEHFQEGLYVFPLYFQLPFQIIFPSIILIIAFLKNR</sequence>
<proteinExistence type="inferred from homology"/>
<organism evidence="9 10">
    <name type="scientific">Lederbergia wuyishanensis</name>
    <dbReference type="NCBI Taxonomy" id="1347903"/>
    <lineage>
        <taxon>Bacteria</taxon>
        <taxon>Bacillati</taxon>
        <taxon>Bacillota</taxon>
        <taxon>Bacilli</taxon>
        <taxon>Bacillales</taxon>
        <taxon>Bacillaceae</taxon>
        <taxon>Lederbergia</taxon>
    </lineage>
</organism>
<keyword evidence="10" id="KW-1185">Reference proteome</keyword>
<evidence type="ECO:0000256" key="4">
    <source>
        <dbReference type="ARBA" id="ARBA00022544"/>
    </source>
</evidence>
<name>A0ABU0DA61_9BACI</name>